<comment type="caution">
    <text evidence="1">The sequence shown here is derived from an EMBL/GenBank/DDBJ whole genome shotgun (WGS) entry which is preliminary data.</text>
</comment>
<protein>
    <recommendedName>
        <fullName evidence="3">Carboxypeptidase-like regulatory domain-containing protein</fullName>
    </recommendedName>
</protein>
<proteinExistence type="predicted"/>
<reference evidence="1 2" key="1">
    <citation type="submission" date="2019-12" db="EMBL/GenBank/DDBJ databases">
        <authorList>
            <person name="Dong K."/>
        </authorList>
    </citation>
    <scope>NUCLEOTIDE SEQUENCE [LARGE SCALE GENOMIC DNA]</scope>
    <source>
        <strain evidence="1 2">JCM 31225</strain>
    </source>
</reference>
<dbReference type="RefSeq" id="WP_160368776.1">
    <property type="nucleotide sequence ID" value="NZ_WSQA01000005.1"/>
</dbReference>
<dbReference type="OrthoDB" id="1118857at2"/>
<sequence length="227" mass="26073">MKNSKHILICTLLLLGSWMYGSAQEIKGLVFDLQSSQRLSDVLIENLQNKKSVRSNADGSFTIPGQKNDYLVLHAKGYERDTAFVYQDGVSRIYLIRDKSIIRIDEVTVSRMTDSRLNMEIAKAKNNSQAVETSKTRGGLRISPSRLFGKEAKIARNSIRVLELEQEQRMVDRVFTNELILSLIKLPNDQLALFKDKYRPSYEFVKQARKEDLTAYILDAYAKFKKQ</sequence>
<evidence type="ECO:0000313" key="1">
    <source>
        <dbReference type="EMBL" id="MVZ62033.1"/>
    </source>
</evidence>
<dbReference type="SUPFAM" id="SSF49464">
    <property type="entry name" value="Carboxypeptidase regulatory domain-like"/>
    <property type="match status" value="1"/>
</dbReference>
<keyword evidence="2" id="KW-1185">Reference proteome</keyword>
<name>A0A6N8KX42_9SPHI</name>
<dbReference type="InterPro" id="IPR008969">
    <property type="entry name" value="CarboxyPept-like_regulatory"/>
</dbReference>
<evidence type="ECO:0000313" key="2">
    <source>
        <dbReference type="Proteomes" id="UP000435036"/>
    </source>
</evidence>
<dbReference type="EMBL" id="WSQA01000005">
    <property type="protein sequence ID" value="MVZ62033.1"/>
    <property type="molecule type" value="Genomic_DNA"/>
</dbReference>
<dbReference type="Proteomes" id="UP000435036">
    <property type="component" value="Unassembled WGS sequence"/>
</dbReference>
<organism evidence="1 2">
    <name type="scientific">Sphingobacterium humi</name>
    <dbReference type="NCBI Taxonomy" id="1796905"/>
    <lineage>
        <taxon>Bacteria</taxon>
        <taxon>Pseudomonadati</taxon>
        <taxon>Bacteroidota</taxon>
        <taxon>Sphingobacteriia</taxon>
        <taxon>Sphingobacteriales</taxon>
        <taxon>Sphingobacteriaceae</taxon>
        <taxon>Sphingobacterium</taxon>
    </lineage>
</organism>
<dbReference type="AlphaFoldDB" id="A0A6N8KX42"/>
<gene>
    <name evidence="1" type="ORF">GQF63_08380</name>
</gene>
<evidence type="ECO:0008006" key="3">
    <source>
        <dbReference type="Google" id="ProtNLM"/>
    </source>
</evidence>
<accession>A0A6N8KX42</accession>